<sequence>MLLLSLFWAWLSWNAYHPWKGKPEFMGVLSFIFGLIAGELPLHLIATEVAITLLVVSFGDLNGFSDALALGIALASWLALLKFHDRAAQAEPVLREAVNSALGQLDPGYDPRIAPPFAEDQPLLNPFDYRHPLVQRHQNIPYCDATGSPLHVDIYQRRDCPKNAPVLFQIHGGAWLQNLGSKEQQALPLMRRLALEGWVCVSVQYRLSPKATFPDHIIDCKKALVWVKENIHRYGGNPEFIVATGGSAGGHLSSLLALSANAPEFQPGFEQMDTRVQGCVPIYGVYDFTNSENQRGDSGLEKMVADKVLKITRSENPGLWRQASPLYWVNEQAPPFLLIHGEADTLVPVEESRLLYAKLKEVSHQPVAYAELPDAQHAFELMNSRRTQITANALCFYLDQLYQRHLSGSADTPNDNVVNIAASATEDSGTT</sequence>
<dbReference type="InterPro" id="IPR029058">
    <property type="entry name" value="AB_hydrolase_fold"/>
</dbReference>
<keyword evidence="1 3" id="KW-0378">Hydrolase</keyword>
<evidence type="ECO:0000313" key="3">
    <source>
        <dbReference type="EMBL" id="NKI17036.1"/>
    </source>
</evidence>
<dbReference type="RefSeq" id="WP_168449568.1">
    <property type="nucleotide sequence ID" value="NZ_JAAWWK010000002.1"/>
</dbReference>
<dbReference type="Pfam" id="PF20434">
    <property type="entry name" value="BD-FAE"/>
    <property type="match status" value="1"/>
</dbReference>
<organism evidence="3 4">
    <name type="scientific">Spongiibacter thalassae</name>
    <dbReference type="NCBI Taxonomy" id="2721624"/>
    <lineage>
        <taxon>Bacteria</taxon>
        <taxon>Pseudomonadati</taxon>
        <taxon>Pseudomonadota</taxon>
        <taxon>Gammaproteobacteria</taxon>
        <taxon>Cellvibrionales</taxon>
        <taxon>Spongiibacteraceae</taxon>
        <taxon>Spongiibacter</taxon>
    </lineage>
</organism>
<reference evidence="3 4" key="1">
    <citation type="submission" date="2020-04" db="EMBL/GenBank/DDBJ databases">
        <authorList>
            <person name="Yoon J."/>
        </authorList>
    </citation>
    <scope>NUCLEOTIDE SEQUENCE [LARGE SCALE GENOMIC DNA]</scope>
    <source>
        <strain evidence="3 4">KMU-166</strain>
    </source>
</reference>
<feature type="domain" description="BD-FAE-like" evidence="2">
    <location>
        <begin position="153"/>
        <end position="359"/>
    </location>
</feature>
<gene>
    <name evidence="3" type="ORF">HCU74_06325</name>
</gene>
<keyword evidence="4" id="KW-1185">Reference proteome</keyword>
<dbReference type="InterPro" id="IPR049492">
    <property type="entry name" value="BD-FAE-like_dom"/>
</dbReference>
<evidence type="ECO:0000259" key="2">
    <source>
        <dbReference type="Pfam" id="PF20434"/>
    </source>
</evidence>
<proteinExistence type="predicted"/>
<dbReference type="PANTHER" id="PTHR48081:SF33">
    <property type="entry name" value="KYNURENINE FORMAMIDASE"/>
    <property type="match status" value="1"/>
</dbReference>
<protein>
    <submittedName>
        <fullName evidence="3">Alpha/beta hydrolase</fullName>
    </submittedName>
</protein>
<accession>A0ABX1GDN2</accession>
<dbReference type="EMBL" id="JAAWWK010000002">
    <property type="protein sequence ID" value="NKI17036.1"/>
    <property type="molecule type" value="Genomic_DNA"/>
</dbReference>
<evidence type="ECO:0000313" key="4">
    <source>
        <dbReference type="Proteomes" id="UP000765845"/>
    </source>
</evidence>
<dbReference type="Gene3D" id="3.40.50.1820">
    <property type="entry name" value="alpha/beta hydrolase"/>
    <property type="match status" value="1"/>
</dbReference>
<dbReference type="GO" id="GO:0016787">
    <property type="term" value="F:hydrolase activity"/>
    <property type="evidence" value="ECO:0007669"/>
    <property type="project" value="UniProtKB-KW"/>
</dbReference>
<dbReference type="InterPro" id="IPR050300">
    <property type="entry name" value="GDXG_lipolytic_enzyme"/>
</dbReference>
<dbReference type="PANTHER" id="PTHR48081">
    <property type="entry name" value="AB HYDROLASE SUPERFAMILY PROTEIN C4A8.06C"/>
    <property type="match status" value="1"/>
</dbReference>
<name>A0ABX1GDN2_9GAMM</name>
<comment type="caution">
    <text evidence="3">The sequence shown here is derived from an EMBL/GenBank/DDBJ whole genome shotgun (WGS) entry which is preliminary data.</text>
</comment>
<evidence type="ECO:0000256" key="1">
    <source>
        <dbReference type="ARBA" id="ARBA00022801"/>
    </source>
</evidence>
<dbReference type="SUPFAM" id="SSF53474">
    <property type="entry name" value="alpha/beta-Hydrolases"/>
    <property type="match status" value="1"/>
</dbReference>
<dbReference type="Proteomes" id="UP000765845">
    <property type="component" value="Unassembled WGS sequence"/>
</dbReference>